<dbReference type="InterPro" id="IPR011124">
    <property type="entry name" value="Znf_CW"/>
</dbReference>
<organism evidence="5 6">
    <name type="scientific">Trifolium subterraneum</name>
    <name type="common">Subterranean clover</name>
    <dbReference type="NCBI Taxonomy" id="3900"/>
    <lineage>
        <taxon>Eukaryota</taxon>
        <taxon>Viridiplantae</taxon>
        <taxon>Streptophyta</taxon>
        <taxon>Embryophyta</taxon>
        <taxon>Tracheophyta</taxon>
        <taxon>Spermatophyta</taxon>
        <taxon>Magnoliopsida</taxon>
        <taxon>eudicotyledons</taxon>
        <taxon>Gunneridae</taxon>
        <taxon>Pentapetalae</taxon>
        <taxon>rosids</taxon>
        <taxon>fabids</taxon>
        <taxon>Fabales</taxon>
        <taxon>Fabaceae</taxon>
        <taxon>Papilionoideae</taxon>
        <taxon>50 kb inversion clade</taxon>
        <taxon>NPAAA clade</taxon>
        <taxon>Hologalegina</taxon>
        <taxon>IRL clade</taxon>
        <taxon>Trifolieae</taxon>
        <taxon>Trifolium</taxon>
    </lineage>
</organism>
<dbReference type="OrthoDB" id="787137at2759"/>
<protein>
    <recommendedName>
        <fullName evidence="4">CW-type domain-containing protein</fullName>
    </recommendedName>
</protein>
<dbReference type="Gene3D" id="3.30.40.100">
    <property type="match status" value="1"/>
</dbReference>
<sequence length="534" mass="60615">MLIQSSLLSSVEAGLCYEFDDGKDFHCDWMPSGETCQVCLKCNKYPVDWCRKAEPMQGDRRNADDPYNSNCLRSCGQPSTASIMTENTAPNIVYRRKAKQMKGDRRNAEDPYNSNCLRSCVQPSTASIMTENTALNLVYKRKKLHKGSIAPHFKPGPTDMQTSANFPSVISSSLHLSSAEDQTAAFPVKHQIEMVKDHILPSVFLDGVAKDTTQKKLGIDSVNDSCSSSKSNMVLVSDSIETEMDETGECSSSSVIAMDITREDLTEKDFCINILRSHGLLRGDTLTDNVVSVTTDNNCCSSSRLKKTRIDEWFCHSCLDERHKILKDTIIKPPSINSEKRECRTTPVKDEMNPIFFMLRDTEPYTTDVRVGKGFQATVLDWSGPVKSDEDDFPEPLEINSSEFYRLQEENIRNPTRLSSIGNWLQCREVIDKTSGTICGKWRRAPLFEVQIDYWECFCAVHWDPLHADCAVPQVISSPFSLNPVYKIGFLQFKHIVLFHSREVETDEVLKQLKYIEMLRPRLAARQKIRLHKE</sequence>
<evidence type="ECO:0000256" key="1">
    <source>
        <dbReference type="ARBA" id="ARBA00022723"/>
    </source>
</evidence>
<gene>
    <name evidence="5" type="ORF">TSUD_304520</name>
</gene>
<dbReference type="AlphaFoldDB" id="A0A2Z6N3H1"/>
<dbReference type="GO" id="GO:0008270">
    <property type="term" value="F:zinc ion binding"/>
    <property type="evidence" value="ECO:0007669"/>
    <property type="project" value="UniProtKB-KW"/>
</dbReference>
<evidence type="ECO:0000256" key="3">
    <source>
        <dbReference type="ARBA" id="ARBA00022833"/>
    </source>
</evidence>
<feature type="domain" description="CW-type" evidence="4">
    <location>
        <begin position="418"/>
        <end position="478"/>
    </location>
</feature>
<reference evidence="6" key="1">
    <citation type="journal article" date="2017" name="Front. Plant Sci.">
        <title>Climate Clever Clovers: New Paradigm to Reduce the Environmental Footprint of Ruminants by Breeding Low Methanogenic Forages Utilizing Haplotype Variation.</title>
        <authorList>
            <person name="Kaur P."/>
            <person name="Appels R."/>
            <person name="Bayer P.E."/>
            <person name="Keeble-Gagnere G."/>
            <person name="Wang J."/>
            <person name="Hirakawa H."/>
            <person name="Shirasawa K."/>
            <person name="Vercoe P."/>
            <person name="Stefanova K."/>
            <person name="Durmic Z."/>
            <person name="Nichols P."/>
            <person name="Revell C."/>
            <person name="Isobe S.N."/>
            <person name="Edwards D."/>
            <person name="Erskine W."/>
        </authorList>
    </citation>
    <scope>NUCLEOTIDE SEQUENCE [LARGE SCALE GENOMIC DNA]</scope>
    <source>
        <strain evidence="6">cv. Daliak</strain>
    </source>
</reference>
<evidence type="ECO:0000256" key="2">
    <source>
        <dbReference type="ARBA" id="ARBA00022771"/>
    </source>
</evidence>
<accession>A0A2Z6N3H1</accession>
<evidence type="ECO:0000313" key="5">
    <source>
        <dbReference type="EMBL" id="GAU23677.1"/>
    </source>
</evidence>
<evidence type="ECO:0000259" key="4">
    <source>
        <dbReference type="PROSITE" id="PS51050"/>
    </source>
</evidence>
<keyword evidence="6" id="KW-1185">Reference proteome</keyword>
<proteinExistence type="predicted"/>
<dbReference type="Proteomes" id="UP000242715">
    <property type="component" value="Unassembled WGS sequence"/>
</dbReference>
<keyword evidence="3" id="KW-0862">Zinc</keyword>
<keyword evidence="2" id="KW-0863">Zinc-finger</keyword>
<name>A0A2Z6N3H1_TRISU</name>
<keyword evidence="1" id="KW-0479">Metal-binding</keyword>
<dbReference type="EMBL" id="DF973273">
    <property type="protein sequence ID" value="GAU23677.1"/>
    <property type="molecule type" value="Genomic_DNA"/>
</dbReference>
<evidence type="ECO:0000313" key="6">
    <source>
        <dbReference type="Proteomes" id="UP000242715"/>
    </source>
</evidence>
<dbReference type="PROSITE" id="PS51050">
    <property type="entry name" value="ZF_CW"/>
    <property type="match status" value="1"/>
</dbReference>